<dbReference type="RefSeq" id="XP_007510645.1">
    <property type="nucleotide sequence ID" value="XM_007510583.1"/>
</dbReference>
<proteinExistence type="predicted"/>
<dbReference type="PANTHER" id="PTHR37471:SF1">
    <property type="entry name" value="AB HYDROLASE-1 DOMAIN-CONTAINING PROTEIN"/>
    <property type="match status" value="1"/>
</dbReference>
<feature type="region of interest" description="Disordered" evidence="1">
    <location>
        <begin position="190"/>
        <end position="216"/>
    </location>
</feature>
<dbReference type="InterPro" id="IPR000073">
    <property type="entry name" value="AB_hydrolase_1"/>
</dbReference>
<gene>
    <name evidence="3" type="ordered locus">Bathy10g01560</name>
</gene>
<reference evidence="3 4" key="1">
    <citation type="submission" date="2011-10" db="EMBL/GenBank/DDBJ databases">
        <authorList>
            <person name="Genoscope - CEA"/>
        </authorList>
    </citation>
    <scope>NUCLEOTIDE SEQUENCE [LARGE SCALE GENOMIC DNA]</scope>
    <source>
        <strain evidence="3 4">RCC 1105</strain>
    </source>
</reference>
<feature type="compositionally biased region" description="Acidic residues" evidence="1">
    <location>
        <begin position="284"/>
        <end position="293"/>
    </location>
</feature>
<sequence length="576" mass="66363">MFSSSSLSSSKAPKSGGKHFLLKTVFSAYVFSESLSFARHQKRVHDMENAPRRVLDPSIDLKKHLKWFAKELKAQPNPRQLFRDLFNDAEIETIPRNRAVYALCFFMTAKESSEYETNTYPRQVIEAADKILMNMEEKEKGKLRFAKNVPAWPAMPEDDRKSSGSGGMANALRERAFGANVAAFQALGYREKGPKKEHKRSSSSTRTTTDENHPEFVRPNTYAITAFYKPLLLQAFIAWNRRRWNRALREGGFVESPPDEKTGVVLWTREASSTSESCSSSENTDVDEVDDDVNEKKKKKNEKNPNRHVPVVFLHGLGVGVGPYSSWIIERLPKDRTILCPEWPNISYGIERGHEYPTPRELAQFLRTSVENAIKKVKNKTQLTPSEIKCDCIGHSYGTVVLTGFRRYCRDVVRRSVFIDPVCFVPSFGRYLKYAFEEHLHAWFQFSSYIRTKIKNPDEPMDFMNVFMSTWFVKGDPSTQHLMKRLLFPQESWERGPLDERDCLVLSGKDEIVPSEDIRNTFQKTWPKTAIFYQGQWQHGGFLLEEDPEKVNEALLKFIERGREEKNNDVPLASPE</sequence>
<dbReference type="PANTHER" id="PTHR37471">
    <property type="entry name" value="UNNAMED PRODUCT"/>
    <property type="match status" value="1"/>
</dbReference>
<feature type="region of interest" description="Disordered" evidence="1">
    <location>
        <begin position="272"/>
        <end position="304"/>
    </location>
</feature>
<feature type="compositionally biased region" description="Low complexity" evidence="1">
    <location>
        <begin position="272"/>
        <end position="282"/>
    </location>
</feature>
<dbReference type="EMBL" id="FO082269">
    <property type="protein sequence ID" value="CCO18178.1"/>
    <property type="molecule type" value="Genomic_DNA"/>
</dbReference>
<evidence type="ECO:0000259" key="2">
    <source>
        <dbReference type="Pfam" id="PF12697"/>
    </source>
</evidence>
<dbReference type="GeneID" id="19013232"/>
<accession>K8F991</accession>
<evidence type="ECO:0000313" key="3">
    <source>
        <dbReference type="EMBL" id="CCO18178.1"/>
    </source>
</evidence>
<dbReference type="KEGG" id="bpg:Bathy10g01560"/>
<dbReference type="Proteomes" id="UP000198341">
    <property type="component" value="Chromosome 10"/>
</dbReference>
<organism evidence="3 4">
    <name type="scientific">Bathycoccus prasinos</name>
    <dbReference type="NCBI Taxonomy" id="41875"/>
    <lineage>
        <taxon>Eukaryota</taxon>
        <taxon>Viridiplantae</taxon>
        <taxon>Chlorophyta</taxon>
        <taxon>Mamiellophyceae</taxon>
        <taxon>Mamiellales</taxon>
        <taxon>Bathycoccaceae</taxon>
        <taxon>Bathycoccus</taxon>
    </lineage>
</organism>
<name>K8F991_9CHLO</name>
<dbReference type="AlphaFoldDB" id="K8F991"/>
<feature type="domain" description="AB hydrolase-1" evidence="2">
    <location>
        <begin position="311"/>
        <end position="554"/>
    </location>
</feature>
<protein>
    <recommendedName>
        <fullName evidence="2">AB hydrolase-1 domain-containing protein</fullName>
    </recommendedName>
</protein>
<evidence type="ECO:0000313" key="4">
    <source>
        <dbReference type="Proteomes" id="UP000198341"/>
    </source>
</evidence>
<dbReference type="SUPFAM" id="SSF53474">
    <property type="entry name" value="alpha/beta-Hydrolases"/>
    <property type="match status" value="1"/>
</dbReference>
<dbReference type="Gene3D" id="3.40.50.1820">
    <property type="entry name" value="alpha/beta hydrolase"/>
    <property type="match status" value="1"/>
</dbReference>
<dbReference type="Pfam" id="PF12697">
    <property type="entry name" value="Abhydrolase_6"/>
    <property type="match status" value="1"/>
</dbReference>
<dbReference type="OrthoDB" id="2017000at2759"/>
<evidence type="ECO:0000256" key="1">
    <source>
        <dbReference type="SAM" id="MobiDB-lite"/>
    </source>
</evidence>
<keyword evidence="4" id="KW-1185">Reference proteome</keyword>
<dbReference type="InterPro" id="IPR029058">
    <property type="entry name" value="AB_hydrolase_fold"/>
</dbReference>